<accession>A0A5J4ZUR5</accession>
<sequence length="83" mass="8948">MRGIAVLSPAKNRFKQIYPMRGTWVATSTPKKQANNDVGEGQVTDKADPVVAFSKPPPFMPVLGPLVILSLFDASSSRDSSDD</sequence>
<reference evidence="1 2" key="1">
    <citation type="submission" date="2019-09" db="EMBL/GenBank/DDBJ databases">
        <title>A chromosome-level genome assembly of the Chinese tupelo Nyssa sinensis.</title>
        <authorList>
            <person name="Yang X."/>
            <person name="Kang M."/>
            <person name="Yang Y."/>
            <person name="Xiong H."/>
            <person name="Wang M."/>
            <person name="Zhang Z."/>
            <person name="Wang Z."/>
            <person name="Wu H."/>
            <person name="Ma T."/>
            <person name="Liu J."/>
            <person name="Xi Z."/>
        </authorList>
    </citation>
    <scope>NUCLEOTIDE SEQUENCE [LARGE SCALE GENOMIC DNA]</scope>
    <source>
        <strain evidence="1">J267</strain>
        <tissue evidence="1">Leaf</tissue>
    </source>
</reference>
<name>A0A5J4ZUR5_9ASTE</name>
<dbReference type="EMBL" id="CM018048">
    <property type="protein sequence ID" value="KAA8520861.1"/>
    <property type="molecule type" value="Genomic_DNA"/>
</dbReference>
<protein>
    <submittedName>
        <fullName evidence="1">Uncharacterized protein</fullName>
    </submittedName>
</protein>
<gene>
    <name evidence="1" type="ORF">F0562_011534</name>
</gene>
<dbReference type="OrthoDB" id="1933480at2759"/>
<evidence type="ECO:0000313" key="2">
    <source>
        <dbReference type="Proteomes" id="UP000325577"/>
    </source>
</evidence>
<dbReference type="Proteomes" id="UP000325577">
    <property type="component" value="Linkage Group LG5"/>
</dbReference>
<organism evidence="1 2">
    <name type="scientific">Nyssa sinensis</name>
    <dbReference type="NCBI Taxonomy" id="561372"/>
    <lineage>
        <taxon>Eukaryota</taxon>
        <taxon>Viridiplantae</taxon>
        <taxon>Streptophyta</taxon>
        <taxon>Embryophyta</taxon>
        <taxon>Tracheophyta</taxon>
        <taxon>Spermatophyta</taxon>
        <taxon>Magnoliopsida</taxon>
        <taxon>eudicotyledons</taxon>
        <taxon>Gunneridae</taxon>
        <taxon>Pentapetalae</taxon>
        <taxon>asterids</taxon>
        <taxon>Cornales</taxon>
        <taxon>Nyssaceae</taxon>
        <taxon>Nyssa</taxon>
    </lineage>
</organism>
<evidence type="ECO:0000313" key="1">
    <source>
        <dbReference type="EMBL" id="KAA8520861.1"/>
    </source>
</evidence>
<dbReference type="AlphaFoldDB" id="A0A5J4ZUR5"/>
<proteinExistence type="predicted"/>
<keyword evidence="2" id="KW-1185">Reference proteome</keyword>